<comment type="subcellular location">
    <subcellularLocation>
        <location evidence="1">Cell inner membrane</location>
        <topology evidence="1">Multi-pass membrane protein</topology>
    </subcellularLocation>
</comment>
<feature type="transmembrane region" description="Helical" evidence="9">
    <location>
        <begin position="297"/>
        <end position="316"/>
    </location>
</feature>
<evidence type="ECO:0000256" key="2">
    <source>
        <dbReference type="ARBA" id="ARBA00022448"/>
    </source>
</evidence>
<evidence type="ECO:0000256" key="8">
    <source>
        <dbReference type="ARBA" id="ARBA00035655"/>
    </source>
</evidence>
<keyword evidence="3" id="KW-1003">Cell membrane</keyword>
<dbReference type="RefSeq" id="WP_156714461.1">
    <property type="nucleotide sequence ID" value="NZ_WPHG01000005.1"/>
</dbReference>
<evidence type="ECO:0000256" key="1">
    <source>
        <dbReference type="ARBA" id="ARBA00004429"/>
    </source>
</evidence>
<keyword evidence="6 9" id="KW-1133">Transmembrane helix</keyword>
<evidence type="ECO:0000256" key="5">
    <source>
        <dbReference type="ARBA" id="ARBA00022692"/>
    </source>
</evidence>
<name>A0A844QMV9_9HYPH</name>
<feature type="transmembrane region" description="Helical" evidence="9">
    <location>
        <begin position="92"/>
        <end position="112"/>
    </location>
</feature>
<evidence type="ECO:0000256" key="7">
    <source>
        <dbReference type="ARBA" id="ARBA00023136"/>
    </source>
</evidence>
<evidence type="ECO:0000256" key="6">
    <source>
        <dbReference type="ARBA" id="ARBA00022989"/>
    </source>
</evidence>
<evidence type="ECO:0000313" key="11">
    <source>
        <dbReference type="Proteomes" id="UP000463224"/>
    </source>
</evidence>
<gene>
    <name evidence="10" type="ORF">GN330_19150</name>
</gene>
<comment type="similarity">
    <text evidence="8">Belongs to the TsuA/YedE (TC 9.B.102) family.</text>
</comment>
<organism evidence="10 11">
    <name type="scientific">Nitratireductor arenosus</name>
    <dbReference type="NCBI Taxonomy" id="2682096"/>
    <lineage>
        <taxon>Bacteria</taxon>
        <taxon>Pseudomonadati</taxon>
        <taxon>Pseudomonadota</taxon>
        <taxon>Alphaproteobacteria</taxon>
        <taxon>Hyphomicrobiales</taxon>
        <taxon>Phyllobacteriaceae</taxon>
        <taxon>Nitratireductor</taxon>
    </lineage>
</organism>
<keyword evidence="7 9" id="KW-0472">Membrane</keyword>
<reference evidence="10 11" key="1">
    <citation type="submission" date="2019-12" db="EMBL/GenBank/DDBJ databases">
        <title>Nitratireductor arenosus sp. nov., Isolated from sea sand, Jeju island, South Korea.</title>
        <authorList>
            <person name="Kim W."/>
        </authorList>
    </citation>
    <scope>NUCLEOTIDE SEQUENCE [LARGE SCALE GENOMIC DNA]</scope>
    <source>
        <strain evidence="10 11">CAU 1489</strain>
    </source>
</reference>
<comment type="caution">
    <text evidence="10">The sequence shown here is derived from an EMBL/GenBank/DDBJ whole genome shotgun (WGS) entry which is preliminary data.</text>
</comment>
<sequence length="365" mass="36624">MDFVPLIDQLGERGTAIAGGALIGALFGVFAQRSAFCTRSAVLDLTRGRDLKALAVWAAGFATAILGVQYLLASGRLDVLETRFFSTAQSLSGALIGGGLFGVGMVLARGCVSRLIVLSASGNLRALYTSVVIAVVGLATYSGVLVPARDAIGGLWSTAQLGGNDVLAHAGLGQQAGVVIGAALALAALLLAVKARPSPWRVVGGIGVGLSVVAGWWFTYTLSLQVFDPIQAESLSYIRPLATTGGLAQAGSDGPGLDQGVLIGTLAGAFAAALLFRDFRIAGFSEPGTPSILRYTLGAVLMGFGGILAVGCTIGAGFTGGAVLALSSLLGLAAMIGGAAVADRLIDARPAATAVSTRSHAVPAE</sequence>
<feature type="transmembrane region" description="Helical" evidence="9">
    <location>
        <begin position="166"/>
        <end position="193"/>
    </location>
</feature>
<feature type="transmembrane region" description="Helical" evidence="9">
    <location>
        <begin position="322"/>
        <end position="342"/>
    </location>
</feature>
<evidence type="ECO:0000256" key="4">
    <source>
        <dbReference type="ARBA" id="ARBA00022519"/>
    </source>
</evidence>
<dbReference type="Proteomes" id="UP000463224">
    <property type="component" value="Unassembled WGS sequence"/>
</dbReference>
<dbReference type="InterPro" id="IPR007272">
    <property type="entry name" value="Sulf_transp_TsuA/YedE"/>
</dbReference>
<dbReference type="PANTHER" id="PTHR30574:SF1">
    <property type="entry name" value="SULPHUR TRANSPORT DOMAIN-CONTAINING PROTEIN"/>
    <property type="match status" value="1"/>
</dbReference>
<evidence type="ECO:0000256" key="3">
    <source>
        <dbReference type="ARBA" id="ARBA00022475"/>
    </source>
</evidence>
<keyword evidence="5 9" id="KW-0812">Transmembrane</keyword>
<feature type="transmembrane region" description="Helical" evidence="9">
    <location>
        <begin position="200"/>
        <end position="219"/>
    </location>
</feature>
<proteinExistence type="inferred from homology"/>
<dbReference type="EMBL" id="WPHG01000005">
    <property type="protein sequence ID" value="MVA99368.1"/>
    <property type="molecule type" value="Genomic_DNA"/>
</dbReference>
<evidence type="ECO:0000256" key="9">
    <source>
        <dbReference type="SAM" id="Phobius"/>
    </source>
</evidence>
<keyword evidence="2" id="KW-0813">Transport</keyword>
<protein>
    <submittedName>
        <fullName evidence="10">YeeE/YedE family protein</fullName>
    </submittedName>
</protein>
<feature type="transmembrane region" description="Helical" evidence="9">
    <location>
        <begin position="259"/>
        <end position="276"/>
    </location>
</feature>
<accession>A0A844QMV9</accession>
<dbReference type="Pfam" id="PF04143">
    <property type="entry name" value="Sulf_transp"/>
    <property type="match status" value="1"/>
</dbReference>
<dbReference type="AlphaFoldDB" id="A0A844QMV9"/>
<feature type="transmembrane region" description="Helical" evidence="9">
    <location>
        <begin position="15"/>
        <end position="32"/>
    </location>
</feature>
<keyword evidence="4" id="KW-0997">Cell inner membrane</keyword>
<dbReference type="PANTHER" id="PTHR30574">
    <property type="entry name" value="INNER MEMBRANE PROTEIN YEDE"/>
    <property type="match status" value="1"/>
</dbReference>
<evidence type="ECO:0000313" key="10">
    <source>
        <dbReference type="EMBL" id="MVA99368.1"/>
    </source>
</evidence>
<feature type="transmembrane region" description="Helical" evidence="9">
    <location>
        <begin position="53"/>
        <end position="72"/>
    </location>
</feature>
<dbReference type="GO" id="GO:0005886">
    <property type="term" value="C:plasma membrane"/>
    <property type="evidence" value="ECO:0007669"/>
    <property type="project" value="UniProtKB-SubCell"/>
</dbReference>
<feature type="transmembrane region" description="Helical" evidence="9">
    <location>
        <begin position="124"/>
        <end position="146"/>
    </location>
</feature>
<keyword evidence="11" id="KW-1185">Reference proteome</keyword>